<evidence type="ECO:0000313" key="8">
    <source>
        <dbReference type="EMBL" id="OGB74127.1"/>
    </source>
</evidence>
<dbReference type="PANTHER" id="PTHR43715:SF1">
    <property type="entry name" value="GDP-MANNOSE 4,6 DEHYDRATASE"/>
    <property type="match status" value="1"/>
</dbReference>
<dbReference type="Gene3D" id="3.90.25.10">
    <property type="entry name" value="UDP-galactose 4-epimerase, domain 1"/>
    <property type="match status" value="1"/>
</dbReference>
<proteinExistence type="inferred from homology"/>
<comment type="catalytic activity">
    <reaction evidence="1">
        <text>GDP-alpha-D-mannose = GDP-4-dehydro-alpha-D-rhamnose + H2O</text>
        <dbReference type="Rhea" id="RHEA:23820"/>
        <dbReference type="ChEBI" id="CHEBI:15377"/>
        <dbReference type="ChEBI" id="CHEBI:57527"/>
        <dbReference type="ChEBI" id="CHEBI:57964"/>
        <dbReference type="EC" id="4.2.1.47"/>
    </reaction>
</comment>
<dbReference type="EC" id="4.2.1.47" evidence="4"/>
<evidence type="ECO:0000313" key="9">
    <source>
        <dbReference type="Proteomes" id="UP000176651"/>
    </source>
</evidence>
<dbReference type="FunFam" id="3.40.50.720:FF:000924">
    <property type="entry name" value="GDP-mannose 4,6 dehydratase"/>
    <property type="match status" value="1"/>
</dbReference>
<dbReference type="STRING" id="1798535.A2V68_02215"/>
<dbReference type="CDD" id="cd05260">
    <property type="entry name" value="GDP_MD_SDR_e"/>
    <property type="match status" value="1"/>
</dbReference>
<evidence type="ECO:0000256" key="6">
    <source>
        <dbReference type="ARBA" id="ARBA00059383"/>
    </source>
</evidence>
<dbReference type="Proteomes" id="UP000176651">
    <property type="component" value="Unassembled WGS sequence"/>
</dbReference>
<dbReference type="InterPro" id="IPR036291">
    <property type="entry name" value="NAD(P)-bd_dom_sf"/>
</dbReference>
<feature type="domain" description="NAD(P)-binding" evidence="7">
    <location>
        <begin position="4"/>
        <end position="347"/>
    </location>
</feature>
<dbReference type="PANTHER" id="PTHR43715">
    <property type="entry name" value="GDP-MANNOSE 4,6-DEHYDRATASE"/>
    <property type="match status" value="1"/>
</dbReference>
<name>A0A1F4NS97_UNCK3</name>
<evidence type="ECO:0000259" key="7">
    <source>
        <dbReference type="Pfam" id="PF16363"/>
    </source>
</evidence>
<dbReference type="EMBL" id="META01000004">
    <property type="protein sequence ID" value="OGB74127.1"/>
    <property type="molecule type" value="Genomic_DNA"/>
</dbReference>
<comment type="cofactor">
    <cofactor evidence="2">
        <name>NADP(+)</name>
        <dbReference type="ChEBI" id="CHEBI:58349"/>
    </cofactor>
</comment>
<dbReference type="InterPro" id="IPR016040">
    <property type="entry name" value="NAD(P)-bd_dom"/>
</dbReference>
<comment type="function">
    <text evidence="6">Catalyzes the conversion of GDP-D-mannose to GDP-4-dehydro-6-deoxy-D-mannose.</text>
</comment>
<evidence type="ECO:0000256" key="4">
    <source>
        <dbReference type="ARBA" id="ARBA00011989"/>
    </source>
</evidence>
<sequence>MIALVTGITGQDGGYLAHHLSELGYDRVIGLVRRTSDDDPIGRLRLRELLPHLDSGRLILEYGDITDAFSLLRVFEKHEPDEVYSLAAQSHVARSFEMPILTRVTNQFGPLNILEALRTVTPDACMYQASTSEMYGRAAEYCSPQDENTPFEPVSPYGEAKLFAHLSMARARQDSVQPVRVTCGILFNHESARGRGPKFASRKVTIAAARIRLNRQEILELGNIDAERDWGYAPDYVEAMHLMLQSQRTREPKDWEDYVVATGTKHSVRELVEIAFDTAYEGEADLEWHGAGLDTVMTVNGVTRVRINPQFYRERDINHLLGNPAKAIRDLGWNPTRTSFEEMIQHMVEHDLAAEGSK</sequence>
<protein>
    <recommendedName>
        <fullName evidence="4">GDP-mannose 4,6-dehydratase</fullName>
        <ecNumber evidence="4">4.2.1.47</ecNumber>
    </recommendedName>
</protein>
<evidence type="ECO:0000256" key="5">
    <source>
        <dbReference type="ARBA" id="ARBA00023239"/>
    </source>
</evidence>
<keyword evidence="5" id="KW-0456">Lyase</keyword>
<dbReference type="AlphaFoldDB" id="A0A1F4NS97"/>
<gene>
    <name evidence="8" type="ORF">A2V68_02215</name>
</gene>
<organism evidence="8 9">
    <name type="scientific">candidate division Kazan bacterium RBG_13_50_9</name>
    <dbReference type="NCBI Taxonomy" id="1798535"/>
    <lineage>
        <taxon>Bacteria</taxon>
        <taxon>Bacteria division Kazan-3B-28</taxon>
    </lineage>
</organism>
<dbReference type="GO" id="GO:0008446">
    <property type="term" value="F:GDP-mannose 4,6-dehydratase activity"/>
    <property type="evidence" value="ECO:0007669"/>
    <property type="project" value="UniProtKB-EC"/>
</dbReference>
<evidence type="ECO:0000256" key="2">
    <source>
        <dbReference type="ARBA" id="ARBA00001937"/>
    </source>
</evidence>
<dbReference type="Gene3D" id="3.40.50.720">
    <property type="entry name" value="NAD(P)-binding Rossmann-like Domain"/>
    <property type="match status" value="1"/>
</dbReference>
<evidence type="ECO:0000256" key="3">
    <source>
        <dbReference type="ARBA" id="ARBA00009263"/>
    </source>
</evidence>
<dbReference type="Pfam" id="PF16363">
    <property type="entry name" value="GDP_Man_Dehyd"/>
    <property type="match status" value="1"/>
</dbReference>
<comment type="caution">
    <text evidence="8">The sequence shown here is derived from an EMBL/GenBank/DDBJ whole genome shotgun (WGS) entry which is preliminary data.</text>
</comment>
<dbReference type="InterPro" id="IPR006368">
    <property type="entry name" value="GDP_Man_deHydtase"/>
</dbReference>
<reference evidence="8 9" key="1">
    <citation type="journal article" date="2016" name="Nat. Commun.">
        <title>Thousands of microbial genomes shed light on interconnected biogeochemical processes in an aquifer system.</title>
        <authorList>
            <person name="Anantharaman K."/>
            <person name="Brown C.T."/>
            <person name="Hug L.A."/>
            <person name="Sharon I."/>
            <person name="Castelle C.J."/>
            <person name="Probst A.J."/>
            <person name="Thomas B.C."/>
            <person name="Singh A."/>
            <person name="Wilkins M.J."/>
            <person name="Karaoz U."/>
            <person name="Brodie E.L."/>
            <person name="Williams K.H."/>
            <person name="Hubbard S.S."/>
            <person name="Banfield J.F."/>
        </authorList>
    </citation>
    <scope>NUCLEOTIDE SEQUENCE [LARGE SCALE GENOMIC DNA]</scope>
</reference>
<dbReference type="SUPFAM" id="SSF51735">
    <property type="entry name" value="NAD(P)-binding Rossmann-fold domains"/>
    <property type="match status" value="1"/>
</dbReference>
<accession>A0A1F4NS97</accession>
<evidence type="ECO:0000256" key="1">
    <source>
        <dbReference type="ARBA" id="ARBA00000188"/>
    </source>
</evidence>
<comment type="similarity">
    <text evidence="3">Belongs to the NAD(P)-dependent epimerase/dehydratase family. GDP-mannose 4,6-dehydratase subfamily.</text>
</comment>
<dbReference type="GO" id="GO:0042351">
    <property type="term" value="P:'de novo' GDP-L-fucose biosynthetic process"/>
    <property type="evidence" value="ECO:0007669"/>
    <property type="project" value="TreeGrafter"/>
</dbReference>